<keyword evidence="2" id="KW-1185">Reference proteome</keyword>
<keyword evidence="1" id="KW-0808">Transferase</keyword>
<dbReference type="RefSeq" id="WP_055115281.1">
    <property type="nucleotide sequence ID" value="NZ_CXWA01000002.1"/>
</dbReference>
<dbReference type="STRING" id="311410.LA5095_02492"/>
<dbReference type="GO" id="GO:0019748">
    <property type="term" value="P:secondary metabolic process"/>
    <property type="evidence" value="ECO:0007669"/>
    <property type="project" value="InterPro"/>
</dbReference>
<dbReference type="Pfam" id="PF04655">
    <property type="entry name" value="APH_6_hur"/>
    <property type="match status" value="1"/>
</dbReference>
<sequence length="295" mass="32853">MANSRSSAPFQVPDSLLWLNKKEAGASWLEALPDIFEAACQTFDLTCIGRPYSGGCVSYVVPARRNDEAVVLKLQFQHRESECEADALKHWDGNGAVRLLDHAPDIGALLLETCDPGRFLADDPEPDKIGVMADLLRRLLVPAGKPFRTLAGEAALWLEALEGDWESAGKPCDHYLVDVARAALKDLTADDNGEVLLHQDLHGHNVLSSSREAWLAIDPKPLVGDPAFALSPIVRSFEFGHSKEAAMYRLDRLSEELELDRERARLWTIGQAMAWAFDSSYSERHFEMVRWLMAD</sequence>
<evidence type="ECO:0000313" key="1">
    <source>
        <dbReference type="EMBL" id="CTQ67151.1"/>
    </source>
</evidence>
<dbReference type="EMBL" id="CXWC01000002">
    <property type="protein sequence ID" value="CTQ67151.1"/>
    <property type="molecule type" value="Genomic_DNA"/>
</dbReference>
<gene>
    <name evidence="1" type="ORF">LA5096_01348</name>
</gene>
<dbReference type="AlphaFoldDB" id="A0A0M6ZXZ8"/>
<dbReference type="InterPro" id="IPR006748">
    <property type="entry name" value="NH2Glyco/OHUrea_AB-resist_kin"/>
</dbReference>
<dbReference type="GO" id="GO:0016773">
    <property type="term" value="F:phosphotransferase activity, alcohol group as acceptor"/>
    <property type="evidence" value="ECO:0007669"/>
    <property type="project" value="InterPro"/>
</dbReference>
<evidence type="ECO:0000313" key="2">
    <source>
        <dbReference type="Proteomes" id="UP000049983"/>
    </source>
</evidence>
<dbReference type="GeneID" id="97668773"/>
<protein>
    <submittedName>
        <fullName evidence="1">Aminoglycoside/hydroxyurea antibiotic resistance kinase</fullName>
    </submittedName>
</protein>
<name>A0A0M6ZXZ8_9HYPH</name>
<dbReference type="Proteomes" id="UP000049983">
    <property type="component" value="Unassembled WGS sequence"/>
</dbReference>
<accession>A0A0M6ZXZ8</accession>
<dbReference type="SUPFAM" id="SSF56112">
    <property type="entry name" value="Protein kinase-like (PK-like)"/>
    <property type="match status" value="1"/>
</dbReference>
<dbReference type="InterPro" id="IPR011009">
    <property type="entry name" value="Kinase-like_dom_sf"/>
</dbReference>
<proteinExistence type="predicted"/>
<dbReference type="GO" id="GO:0016301">
    <property type="term" value="F:kinase activity"/>
    <property type="evidence" value="ECO:0007669"/>
    <property type="project" value="UniProtKB-KW"/>
</dbReference>
<organism evidence="1 2">
    <name type="scientific">Roseibium album</name>
    <dbReference type="NCBI Taxonomy" id="311410"/>
    <lineage>
        <taxon>Bacteria</taxon>
        <taxon>Pseudomonadati</taxon>
        <taxon>Pseudomonadota</taxon>
        <taxon>Alphaproteobacteria</taxon>
        <taxon>Hyphomicrobiales</taxon>
        <taxon>Stappiaceae</taxon>
        <taxon>Roseibium</taxon>
    </lineage>
</organism>
<dbReference type="OrthoDB" id="3638028at2"/>
<keyword evidence="1" id="KW-0418">Kinase</keyword>
<reference evidence="2" key="1">
    <citation type="submission" date="2015-07" db="EMBL/GenBank/DDBJ databases">
        <authorList>
            <person name="Rodrigo-Torres Lidia"/>
            <person name="Arahal R.David."/>
        </authorList>
    </citation>
    <scope>NUCLEOTIDE SEQUENCE [LARGE SCALE GENOMIC DNA]</scope>
    <source>
        <strain evidence="2">CECT 5096</strain>
    </source>
</reference>